<proteinExistence type="predicted"/>
<sequence length="37" mass="4482">MKKIDGWEREHERMDEGEKRGAYMHGVRLFIFLQQCG</sequence>
<evidence type="ECO:0000313" key="1">
    <source>
        <dbReference type="EMBL" id="AEV19589.1"/>
    </source>
</evidence>
<gene>
    <name evidence="1" type="ORF">GTCCBUS3UF5_22830</name>
</gene>
<dbReference type="Proteomes" id="UP000005636">
    <property type="component" value="Chromosome"/>
</dbReference>
<reference evidence="1 2" key="1">
    <citation type="submission" date="2011-11" db="EMBL/GenBank/DDBJ databases">
        <title>Complete genome sequence of thermophilic Geobacillus thermoleovorans CCB_US3_UF5.</title>
        <authorList>
            <person name="Muhd Sakaff M.K.L."/>
            <person name="Abdul Rahman A.Y."/>
            <person name="Saito J.A."/>
            <person name="Hou S."/>
            <person name="Alam M."/>
        </authorList>
    </citation>
    <scope>NUCLEOTIDE SEQUENCE [LARGE SCALE GENOMIC DNA]</scope>
    <source>
        <strain evidence="1 2">CCB_US3_UF5</strain>
    </source>
</reference>
<organism evidence="1 2">
    <name type="scientific">Geobacillus thermoleovorans CCB_US3_UF5</name>
    <dbReference type="NCBI Taxonomy" id="1111068"/>
    <lineage>
        <taxon>Bacteria</taxon>
        <taxon>Bacillati</taxon>
        <taxon>Bacillota</taxon>
        <taxon>Bacilli</taxon>
        <taxon>Bacillales</taxon>
        <taxon>Anoxybacillaceae</taxon>
        <taxon>Geobacillus</taxon>
        <taxon>Geobacillus thermoleovorans group</taxon>
    </lineage>
</organism>
<keyword evidence="2" id="KW-1185">Reference proteome</keyword>
<accession>A0ABM5MIU7</accession>
<name>A0ABM5MIU7_GEOTH</name>
<dbReference type="EMBL" id="CP003125">
    <property type="protein sequence ID" value="AEV19589.1"/>
    <property type="molecule type" value="Genomic_DNA"/>
</dbReference>
<protein>
    <submittedName>
        <fullName evidence="1">Capsule synthesis protein, CapA</fullName>
    </submittedName>
</protein>
<evidence type="ECO:0000313" key="2">
    <source>
        <dbReference type="Proteomes" id="UP000005636"/>
    </source>
</evidence>